<sequence length="643" mass="70994">MTPTLLSRSNSKASSRAGKLIEYGTEGGARFLEVVVAISDLTPVPYLKAAAGTTLKILDTVQLVRENKSEFERLARDAEDFIAVVYQSWQRSGGTIATWSEEKVNVVKDLVSTLEEILTSAMEHSKRAIWKRTISSRVDLGSIKQYRERLLFAVSKFEVACHLSVEEKIDQLQVLQIQMMQGNAQGQRLLRENNELMRCIGSSDTQQGNQVHGSEPYVSMASSAIGNGWPGKVLSRYIPEAILSQPMKIQSQKLRPRAPSPLYLGPSLSAPQYSLQYSTSSATFGPLWTKEVENEGIRRSSSLRSRSQDQRAAHNQTLGNRDMAKSADALTYISRSVDSPIRRAAPPSSLRVNIYSESSYGAPPHASNSSPPQGQFSEDEDSDSSLSDEELEYHMEVEDWSSPAAVAHYLPPSPSLYPSHDSASDADSLQVPGLGVHRKHSNHGAVRGRSLATGWGSRFEQGYDRGVVQRQKSTPFRLPSESSTATAPSPSMNRHGLSESSPGPLTPPRFDSSSVFDDDFEYSSDLEENDGHYDEEDGPPTEGPQPPRQAMTTSLHRRSSSSSSALSYMSYHTWRDEVKQLQPSSTPSHSHSRKSGSQTNSPYQIWTPPDGTPRTSAEDLLLSSLKYRRLQASHPNKSMPNFQ</sequence>
<feature type="region of interest" description="Disordered" evidence="1">
    <location>
        <begin position="357"/>
        <end position="394"/>
    </location>
</feature>
<gene>
    <name evidence="2" type="ORF">AAE3_LOCUS12699</name>
</gene>
<dbReference type="Gene3D" id="1.20.930.20">
    <property type="entry name" value="Adaptor protein Cbl, N-terminal domain"/>
    <property type="match status" value="1"/>
</dbReference>
<reference evidence="2 3" key="1">
    <citation type="submission" date="2020-01" db="EMBL/GenBank/DDBJ databases">
        <authorList>
            <person name="Gupta K D."/>
        </authorList>
    </citation>
    <scope>NUCLEOTIDE SEQUENCE [LARGE SCALE GENOMIC DNA]</scope>
</reference>
<feature type="compositionally biased region" description="Acidic residues" evidence="1">
    <location>
        <begin position="516"/>
        <end position="539"/>
    </location>
</feature>
<dbReference type="CDD" id="cd21037">
    <property type="entry name" value="MLKL_NTD"/>
    <property type="match status" value="1"/>
</dbReference>
<keyword evidence="3" id="KW-1185">Reference proteome</keyword>
<dbReference type="Proteomes" id="UP000467700">
    <property type="component" value="Unassembled WGS sequence"/>
</dbReference>
<organism evidence="2 3">
    <name type="scientific">Cyclocybe aegerita</name>
    <name type="common">Black poplar mushroom</name>
    <name type="synonym">Agrocybe aegerita</name>
    <dbReference type="NCBI Taxonomy" id="1973307"/>
    <lineage>
        <taxon>Eukaryota</taxon>
        <taxon>Fungi</taxon>
        <taxon>Dikarya</taxon>
        <taxon>Basidiomycota</taxon>
        <taxon>Agaricomycotina</taxon>
        <taxon>Agaricomycetes</taxon>
        <taxon>Agaricomycetidae</taxon>
        <taxon>Agaricales</taxon>
        <taxon>Agaricineae</taxon>
        <taxon>Bolbitiaceae</taxon>
        <taxon>Cyclocybe</taxon>
    </lineage>
</organism>
<protein>
    <submittedName>
        <fullName evidence="2">Uncharacterized protein</fullName>
    </submittedName>
</protein>
<dbReference type="AlphaFoldDB" id="A0A8S0WC72"/>
<feature type="region of interest" description="Disordered" evidence="1">
    <location>
        <begin position="298"/>
        <end position="323"/>
    </location>
</feature>
<feature type="compositionally biased region" description="Low complexity" evidence="1">
    <location>
        <begin position="479"/>
        <end position="491"/>
    </location>
</feature>
<feature type="region of interest" description="Disordered" evidence="1">
    <location>
        <begin position="417"/>
        <end position="566"/>
    </location>
</feature>
<feature type="region of interest" description="Disordered" evidence="1">
    <location>
        <begin position="578"/>
        <end position="620"/>
    </location>
</feature>
<evidence type="ECO:0000313" key="2">
    <source>
        <dbReference type="EMBL" id="CAA7270468.1"/>
    </source>
</evidence>
<evidence type="ECO:0000256" key="1">
    <source>
        <dbReference type="SAM" id="MobiDB-lite"/>
    </source>
</evidence>
<proteinExistence type="predicted"/>
<name>A0A8S0WC72_CYCAE</name>
<feature type="compositionally biased region" description="Polar residues" evidence="1">
    <location>
        <begin position="366"/>
        <end position="376"/>
    </location>
</feature>
<dbReference type="EMBL" id="CACVBS010000090">
    <property type="protein sequence ID" value="CAA7270468.1"/>
    <property type="molecule type" value="Genomic_DNA"/>
</dbReference>
<dbReference type="InterPro" id="IPR059179">
    <property type="entry name" value="MLKL-like_MCAfunc"/>
</dbReference>
<feature type="compositionally biased region" description="Acidic residues" evidence="1">
    <location>
        <begin position="377"/>
        <end position="391"/>
    </location>
</feature>
<evidence type="ECO:0000313" key="3">
    <source>
        <dbReference type="Proteomes" id="UP000467700"/>
    </source>
</evidence>
<comment type="caution">
    <text evidence="2">The sequence shown here is derived from an EMBL/GenBank/DDBJ whole genome shotgun (WGS) entry which is preliminary data.</text>
</comment>
<dbReference type="OrthoDB" id="3057797at2759"/>
<dbReference type="InterPro" id="IPR036537">
    <property type="entry name" value="Adaptor_Cbl_N_dom_sf"/>
</dbReference>
<feature type="compositionally biased region" description="Low complexity" evidence="1">
    <location>
        <begin position="582"/>
        <end position="599"/>
    </location>
</feature>
<dbReference type="GO" id="GO:0007166">
    <property type="term" value="P:cell surface receptor signaling pathway"/>
    <property type="evidence" value="ECO:0007669"/>
    <property type="project" value="InterPro"/>
</dbReference>
<accession>A0A8S0WC72</accession>